<evidence type="ECO:0000313" key="2">
    <source>
        <dbReference type="Proteomes" id="UP001596270"/>
    </source>
</evidence>
<organism evidence="1 2">
    <name type="scientific">Polaromonas aquatica</name>
    <dbReference type="NCBI Taxonomy" id="332657"/>
    <lineage>
        <taxon>Bacteria</taxon>
        <taxon>Pseudomonadati</taxon>
        <taxon>Pseudomonadota</taxon>
        <taxon>Betaproteobacteria</taxon>
        <taxon>Burkholderiales</taxon>
        <taxon>Comamonadaceae</taxon>
        <taxon>Polaromonas</taxon>
    </lineage>
</organism>
<evidence type="ECO:0008006" key="3">
    <source>
        <dbReference type="Google" id="ProtNLM"/>
    </source>
</evidence>
<comment type="caution">
    <text evidence="1">The sequence shown here is derived from an EMBL/GenBank/DDBJ whole genome shotgun (WGS) entry which is preliminary data.</text>
</comment>
<gene>
    <name evidence="1" type="ORF">ACFQND_07920</name>
</gene>
<sequence>MQHQESAKINPDGLRYKTKINGSPFGESIGNTLSCIKCGNHKARSLLKIFLLAGSRQYKCTDDCGKTEDNLSTISTPENGVAP</sequence>
<keyword evidence="2" id="KW-1185">Reference proteome</keyword>
<proteinExistence type="predicted"/>
<dbReference type="EMBL" id="JBHSRS010000017">
    <property type="protein sequence ID" value="MFC6281151.1"/>
    <property type="molecule type" value="Genomic_DNA"/>
</dbReference>
<dbReference type="Proteomes" id="UP001596270">
    <property type="component" value="Unassembled WGS sequence"/>
</dbReference>
<accession>A0ABW1TXD4</accession>
<dbReference type="RefSeq" id="WP_377412850.1">
    <property type="nucleotide sequence ID" value="NZ_JBHSRS010000017.1"/>
</dbReference>
<protein>
    <recommendedName>
        <fullName evidence="3">Recombinase zinc beta ribbon domain-containing protein</fullName>
    </recommendedName>
</protein>
<reference evidence="2" key="1">
    <citation type="journal article" date="2019" name="Int. J. Syst. Evol. Microbiol.">
        <title>The Global Catalogue of Microorganisms (GCM) 10K type strain sequencing project: providing services to taxonomists for standard genome sequencing and annotation.</title>
        <authorList>
            <consortium name="The Broad Institute Genomics Platform"/>
            <consortium name="The Broad Institute Genome Sequencing Center for Infectious Disease"/>
            <person name="Wu L."/>
            <person name="Ma J."/>
        </authorList>
    </citation>
    <scope>NUCLEOTIDE SEQUENCE [LARGE SCALE GENOMIC DNA]</scope>
    <source>
        <strain evidence="2">CCUG 39402</strain>
    </source>
</reference>
<evidence type="ECO:0000313" key="1">
    <source>
        <dbReference type="EMBL" id="MFC6281151.1"/>
    </source>
</evidence>
<name>A0ABW1TXD4_9BURK</name>